<feature type="region of interest" description="Disordered" evidence="5">
    <location>
        <begin position="181"/>
        <end position="421"/>
    </location>
</feature>
<feature type="compositionally biased region" description="Basic and acidic residues" evidence="5">
    <location>
        <begin position="689"/>
        <end position="698"/>
    </location>
</feature>
<keyword evidence="2 4" id="KW-0863">Zinc-finger</keyword>
<feature type="compositionally biased region" description="Low complexity" evidence="5">
    <location>
        <begin position="303"/>
        <end position="315"/>
    </location>
</feature>
<feature type="region of interest" description="Disordered" evidence="5">
    <location>
        <begin position="630"/>
        <end position="703"/>
    </location>
</feature>
<dbReference type="EMBL" id="CP141882">
    <property type="protein sequence ID" value="WRT64590.1"/>
    <property type="molecule type" value="Genomic_DNA"/>
</dbReference>
<evidence type="ECO:0000313" key="8">
    <source>
        <dbReference type="Proteomes" id="UP001329825"/>
    </source>
</evidence>
<feature type="compositionally biased region" description="Low complexity" evidence="5">
    <location>
        <begin position="649"/>
        <end position="659"/>
    </location>
</feature>
<feature type="compositionally biased region" description="Low complexity" evidence="5">
    <location>
        <begin position="214"/>
        <end position="235"/>
    </location>
</feature>
<dbReference type="PANTHER" id="PTHR23164">
    <property type="entry name" value="EARLY ENDOSOME ANTIGEN 1"/>
    <property type="match status" value="1"/>
</dbReference>
<feature type="compositionally biased region" description="Low complexity" evidence="5">
    <location>
        <begin position="462"/>
        <end position="479"/>
    </location>
</feature>
<feature type="compositionally biased region" description="Polar residues" evidence="5">
    <location>
        <begin position="672"/>
        <end position="688"/>
    </location>
</feature>
<dbReference type="SMART" id="SM00064">
    <property type="entry name" value="FYVE"/>
    <property type="match status" value="1"/>
</dbReference>
<dbReference type="CDD" id="cd15737">
    <property type="entry name" value="FYVE2_Vac1p_like"/>
    <property type="match status" value="1"/>
</dbReference>
<feature type="region of interest" description="Disordered" evidence="5">
    <location>
        <begin position="450"/>
        <end position="486"/>
    </location>
</feature>
<evidence type="ECO:0000256" key="5">
    <source>
        <dbReference type="SAM" id="MobiDB-lite"/>
    </source>
</evidence>
<feature type="compositionally biased region" description="Low complexity" evidence="5">
    <location>
        <begin position="1"/>
        <end position="12"/>
    </location>
</feature>
<dbReference type="Pfam" id="PF11464">
    <property type="entry name" value="Rbsn"/>
    <property type="match status" value="1"/>
</dbReference>
<proteinExistence type="predicted"/>
<feature type="compositionally biased region" description="Low complexity" evidence="5">
    <location>
        <begin position="280"/>
        <end position="293"/>
    </location>
</feature>
<dbReference type="RefSeq" id="XP_062789330.1">
    <property type="nucleotide sequence ID" value="XM_062933279.1"/>
</dbReference>
<evidence type="ECO:0000313" key="7">
    <source>
        <dbReference type="EMBL" id="WRT64590.1"/>
    </source>
</evidence>
<dbReference type="InterPro" id="IPR011011">
    <property type="entry name" value="Znf_FYVE_PHD"/>
</dbReference>
<dbReference type="PROSITE" id="PS50178">
    <property type="entry name" value="ZF_FYVE"/>
    <property type="match status" value="1"/>
</dbReference>
<organism evidence="7 8">
    <name type="scientific">Kwoniella shivajii</name>
    <dbReference type="NCBI Taxonomy" id="564305"/>
    <lineage>
        <taxon>Eukaryota</taxon>
        <taxon>Fungi</taxon>
        <taxon>Dikarya</taxon>
        <taxon>Basidiomycota</taxon>
        <taxon>Agaricomycotina</taxon>
        <taxon>Tremellomycetes</taxon>
        <taxon>Tremellales</taxon>
        <taxon>Cryptococcaceae</taxon>
        <taxon>Kwoniella</taxon>
    </lineage>
</organism>
<keyword evidence="1" id="KW-0479">Metal-binding</keyword>
<accession>A0ABZ1CSI5</accession>
<evidence type="ECO:0000259" key="6">
    <source>
        <dbReference type="PROSITE" id="PS50178"/>
    </source>
</evidence>
<dbReference type="Proteomes" id="UP001329825">
    <property type="component" value="Chromosome 2"/>
</dbReference>
<dbReference type="PANTHER" id="PTHR23164:SF30">
    <property type="entry name" value="EARLY ENDOSOME ANTIGEN 1"/>
    <property type="match status" value="1"/>
</dbReference>
<dbReference type="Pfam" id="PF01363">
    <property type="entry name" value="FYVE"/>
    <property type="match status" value="1"/>
</dbReference>
<feature type="region of interest" description="Disordered" evidence="5">
    <location>
        <begin position="1"/>
        <end position="123"/>
    </location>
</feature>
<evidence type="ECO:0000256" key="2">
    <source>
        <dbReference type="ARBA" id="ARBA00022771"/>
    </source>
</evidence>
<feature type="compositionally biased region" description="Polar residues" evidence="5">
    <location>
        <begin position="181"/>
        <end position="208"/>
    </location>
</feature>
<feature type="compositionally biased region" description="Polar residues" evidence="5">
    <location>
        <begin position="316"/>
        <end position="331"/>
    </location>
</feature>
<keyword evidence="8" id="KW-1185">Reference proteome</keyword>
<dbReference type="InterPro" id="IPR036531">
    <property type="entry name" value="Rbsn_Rab-bd_sf"/>
</dbReference>
<evidence type="ECO:0000256" key="4">
    <source>
        <dbReference type="PROSITE-ProRule" id="PRU00091"/>
    </source>
</evidence>
<dbReference type="InterPro" id="IPR013083">
    <property type="entry name" value="Znf_RING/FYVE/PHD"/>
</dbReference>
<evidence type="ECO:0000256" key="1">
    <source>
        <dbReference type="ARBA" id="ARBA00022723"/>
    </source>
</evidence>
<feature type="compositionally biased region" description="Polar residues" evidence="5">
    <location>
        <begin position="357"/>
        <end position="396"/>
    </location>
</feature>
<sequence>MSVTPSLPQFTTTPPPPSSSDPPRRRFGSFNSNTPSKGSILPSRNTRPSSSSSTNSFNSSTNPNTAAALVPPPLGPQRTRSGSSASSVASASTSTPTPIANGNGYNQNGIQGPGGVQGQGPAAFDIGLAADKAQQWLSTWAPRGEGRSREFLTNTLNGVASVASQVSSNLNRDGLSGVVGRSNSFASQTPSGQGSISNPGSTASPSTSPEERFGNGSSSNMSTSFSNSNSNSNSTPDVTTPPPTLGHTSSTPAMLGGQPLAGGGGRRIPQPANLARLGQSSSSATSTPTISNTNLNTNATSGISKSIKNNSSTTSLPTTVSRTSTSNSMTAPTLHGPSHLNPNAPHPPPGSGHRRNSSTTSNPSVHKRSSSFGILSKSPSISRSASLTTKSTTGQGIKSAGMPYKVGFQPQGVRNDRTEEFVESRKLKGEDREREEGRLGRRWAKLVDLHFNPTTPTPTPSIPTLTRSSSSTFSISSLTSGGGDRRRSLLSIDGALDAFKPKEVWKGFKNGPGPGGEEGKKRAAEQAIVKWEDDGEVKKCRICQSSFSLSNRKHHCRLCGRIMCSLPPTPSTLLAVQIQLFRPANPEAKSTDSQGGLPPGTRREKCSLLLVADWKTGRGEEVEEGFIGWMKMNDGNQSDPSQPIHHSPNQNQNQNQNGNPLGKDKRLRRSRMSTSSINSTTAPPTIQENMEKSNDNRDIPLPQQPKEVQVKGVRVCRQCWNVVSRKQKMQDRQRVTGFAKLYSALRTLQSDIEELMPEFEDQLAELTESDNPLNPSPAVLTTHKQLLALLTQYEHLSKRIGGLTCDEGSSQAVVQSAVARSSAGFLAKEMVKLQTLQKLQKKAANAKRKSMRIHELSLNDSMHGSLDGSGASTPTSEIDHEIEDTAMVLQPLLEQEAQLEIYISDANAQRKYEDSKALSEALRDIRIEIDRITQRA</sequence>
<feature type="compositionally biased region" description="Low complexity" evidence="5">
    <location>
        <begin position="42"/>
        <end position="65"/>
    </location>
</feature>
<dbReference type="SUPFAM" id="SSF57903">
    <property type="entry name" value="FYVE/PHD zinc finger"/>
    <property type="match status" value="1"/>
</dbReference>
<dbReference type="InterPro" id="IPR021565">
    <property type="entry name" value="Rbsn_Rab-bd"/>
</dbReference>
<dbReference type="GeneID" id="87953653"/>
<dbReference type="InterPro" id="IPR017455">
    <property type="entry name" value="Znf_FYVE-rel"/>
</dbReference>
<keyword evidence="3" id="KW-0862">Zinc</keyword>
<feature type="domain" description="FYVE-type" evidence="6">
    <location>
        <begin position="534"/>
        <end position="565"/>
    </location>
</feature>
<dbReference type="SUPFAM" id="SSF140125">
    <property type="entry name" value="Rabenosyn-5 Rab-binding domain-like"/>
    <property type="match status" value="1"/>
</dbReference>
<feature type="compositionally biased region" description="Low complexity" evidence="5">
    <location>
        <begin position="79"/>
        <end position="110"/>
    </location>
</feature>
<dbReference type="Gene3D" id="3.30.40.10">
    <property type="entry name" value="Zinc/RING finger domain, C3HC4 (zinc finger)"/>
    <property type="match status" value="1"/>
</dbReference>
<gene>
    <name evidence="7" type="ORF">IL334_001522</name>
</gene>
<reference evidence="7 8" key="1">
    <citation type="submission" date="2024-01" db="EMBL/GenBank/DDBJ databases">
        <title>Comparative genomics of Cryptococcus and Kwoniella reveals pathogenesis evolution and contrasting modes of karyotype evolution via chromosome fusion or intercentromeric recombination.</title>
        <authorList>
            <person name="Coelho M.A."/>
            <person name="David-Palma M."/>
            <person name="Shea T."/>
            <person name="Bowers K."/>
            <person name="McGinley-Smith S."/>
            <person name="Mohammad A.W."/>
            <person name="Gnirke A."/>
            <person name="Yurkov A.M."/>
            <person name="Nowrousian M."/>
            <person name="Sun S."/>
            <person name="Cuomo C.A."/>
            <person name="Heitman J."/>
        </authorList>
    </citation>
    <scope>NUCLEOTIDE SEQUENCE [LARGE SCALE GENOMIC DNA]</scope>
    <source>
        <strain evidence="7">CBS 11374</strain>
    </source>
</reference>
<protein>
    <recommendedName>
        <fullName evidence="6">FYVE-type domain-containing protein</fullName>
    </recommendedName>
</protein>
<evidence type="ECO:0000256" key="3">
    <source>
        <dbReference type="ARBA" id="ARBA00022833"/>
    </source>
</evidence>
<name>A0ABZ1CSI5_9TREE</name>
<dbReference type="Gene3D" id="4.10.860.20">
    <property type="entry name" value="Rabenosyn, Rab binding domain"/>
    <property type="match status" value="1"/>
</dbReference>
<dbReference type="InterPro" id="IPR000306">
    <property type="entry name" value="Znf_FYVE"/>
</dbReference>